<feature type="compositionally biased region" description="Basic residues" evidence="1">
    <location>
        <begin position="1"/>
        <end position="10"/>
    </location>
</feature>
<evidence type="ECO:0000313" key="2">
    <source>
        <dbReference type="EMBL" id="KAK7025880.1"/>
    </source>
</evidence>
<accession>A0AAW0BIU1</accession>
<feature type="non-terminal residue" evidence="2">
    <location>
        <position position="1"/>
    </location>
</feature>
<sequence length="103" mass="11107">RARTHSRPHQHTGQTTRQRSAKPKQRTAPSTRLVMELSARQIAKKPHPDALCKAINSALDGRLAVSAVSTSRNGNLILHASSPACTAHALAAHHTLIWKSVAP</sequence>
<feature type="region of interest" description="Disordered" evidence="1">
    <location>
        <begin position="1"/>
        <end position="30"/>
    </location>
</feature>
<dbReference type="Proteomes" id="UP001362999">
    <property type="component" value="Unassembled WGS sequence"/>
</dbReference>
<proteinExistence type="predicted"/>
<evidence type="ECO:0000256" key="1">
    <source>
        <dbReference type="SAM" id="MobiDB-lite"/>
    </source>
</evidence>
<comment type="caution">
    <text evidence="2">The sequence shown here is derived from an EMBL/GenBank/DDBJ whole genome shotgun (WGS) entry which is preliminary data.</text>
</comment>
<keyword evidence="3" id="KW-1185">Reference proteome</keyword>
<evidence type="ECO:0000313" key="3">
    <source>
        <dbReference type="Proteomes" id="UP001362999"/>
    </source>
</evidence>
<reference evidence="2 3" key="1">
    <citation type="journal article" date="2024" name="J Genomics">
        <title>Draft genome sequencing and assembly of Favolaschia claudopus CIRM-BRFM 2984 isolated from oak limbs.</title>
        <authorList>
            <person name="Navarro D."/>
            <person name="Drula E."/>
            <person name="Chaduli D."/>
            <person name="Cazenave R."/>
            <person name="Ahrendt S."/>
            <person name="Wang J."/>
            <person name="Lipzen A."/>
            <person name="Daum C."/>
            <person name="Barry K."/>
            <person name="Grigoriev I.V."/>
            <person name="Favel A."/>
            <person name="Rosso M.N."/>
            <person name="Martin F."/>
        </authorList>
    </citation>
    <scope>NUCLEOTIDE SEQUENCE [LARGE SCALE GENOMIC DNA]</scope>
    <source>
        <strain evidence="2 3">CIRM-BRFM 2984</strain>
    </source>
</reference>
<gene>
    <name evidence="2" type="ORF">R3P38DRAFT_2466024</name>
</gene>
<dbReference type="AlphaFoldDB" id="A0AAW0BIU1"/>
<name>A0AAW0BIU1_9AGAR</name>
<protein>
    <recommendedName>
        <fullName evidence="4">Histone H3</fullName>
    </recommendedName>
</protein>
<dbReference type="EMBL" id="JAWWNJ010000033">
    <property type="protein sequence ID" value="KAK7025880.1"/>
    <property type="molecule type" value="Genomic_DNA"/>
</dbReference>
<feature type="non-terminal residue" evidence="2">
    <location>
        <position position="103"/>
    </location>
</feature>
<evidence type="ECO:0008006" key="4">
    <source>
        <dbReference type="Google" id="ProtNLM"/>
    </source>
</evidence>
<organism evidence="2 3">
    <name type="scientific">Favolaschia claudopus</name>
    <dbReference type="NCBI Taxonomy" id="2862362"/>
    <lineage>
        <taxon>Eukaryota</taxon>
        <taxon>Fungi</taxon>
        <taxon>Dikarya</taxon>
        <taxon>Basidiomycota</taxon>
        <taxon>Agaricomycotina</taxon>
        <taxon>Agaricomycetes</taxon>
        <taxon>Agaricomycetidae</taxon>
        <taxon>Agaricales</taxon>
        <taxon>Marasmiineae</taxon>
        <taxon>Mycenaceae</taxon>
        <taxon>Favolaschia</taxon>
    </lineage>
</organism>